<dbReference type="AlphaFoldDB" id="A0A0B2BNS0"/>
<evidence type="ECO:0000313" key="5">
    <source>
        <dbReference type="Proteomes" id="UP000230842"/>
    </source>
</evidence>
<dbReference type="EMBL" id="PGEZ01000001">
    <property type="protein sequence ID" value="PJJ57218.1"/>
    <property type="molecule type" value="Genomic_DNA"/>
</dbReference>
<feature type="transmembrane region" description="Helical" evidence="3">
    <location>
        <begin position="6"/>
        <end position="30"/>
    </location>
</feature>
<organism evidence="4 5">
    <name type="scientific">Mumia flava</name>
    <dbReference type="NCBI Taxonomy" id="1348852"/>
    <lineage>
        <taxon>Bacteria</taxon>
        <taxon>Bacillati</taxon>
        <taxon>Actinomycetota</taxon>
        <taxon>Actinomycetes</taxon>
        <taxon>Propionibacteriales</taxon>
        <taxon>Nocardioidaceae</taxon>
        <taxon>Mumia</taxon>
    </lineage>
</organism>
<evidence type="ECO:0000256" key="3">
    <source>
        <dbReference type="SAM" id="Phobius"/>
    </source>
</evidence>
<dbReference type="PANTHER" id="PTHR34703:SF1">
    <property type="entry name" value="ANTIPORTER SUBUNIT MNHG2-RELATED"/>
    <property type="match status" value="1"/>
</dbReference>
<feature type="transmembrane region" description="Helical" evidence="3">
    <location>
        <begin position="67"/>
        <end position="84"/>
    </location>
</feature>
<accession>A0A0B2BNS0</accession>
<dbReference type="PANTHER" id="PTHR34703">
    <property type="entry name" value="ANTIPORTER SUBUNIT MNHG2-RELATED"/>
    <property type="match status" value="1"/>
</dbReference>
<keyword evidence="3" id="KW-1133">Transmembrane helix</keyword>
<dbReference type="OrthoDB" id="3214257at2"/>
<evidence type="ECO:0000256" key="1">
    <source>
        <dbReference type="ARBA" id="ARBA00008404"/>
    </source>
</evidence>
<dbReference type="InterPro" id="IPR005133">
    <property type="entry name" value="PhaG_MnhG_YufB"/>
</dbReference>
<dbReference type="RefSeq" id="WP_039341661.1">
    <property type="nucleotide sequence ID" value="NZ_PGEZ01000001.1"/>
</dbReference>
<evidence type="ECO:0000256" key="2">
    <source>
        <dbReference type="SAM" id="MobiDB-lite"/>
    </source>
</evidence>
<evidence type="ECO:0000313" key="4">
    <source>
        <dbReference type="EMBL" id="PJJ57218.1"/>
    </source>
</evidence>
<protein>
    <submittedName>
        <fullName evidence="4">Multicomponent Na+:H+ antiporter subunit G</fullName>
    </submittedName>
</protein>
<dbReference type="GO" id="GO:0015385">
    <property type="term" value="F:sodium:proton antiporter activity"/>
    <property type="evidence" value="ECO:0007669"/>
    <property type="project" value="TreeGrafter"/>
</dbReference>
<dbReference type="Pfam" id="PF03334">
    <property type="entry name" value="PhaG_MnhG_YufB"/>
    <property type="match status" value="1"/>
</dbReference>
<dbReference type="NCBIfam" id="TIGR01300">
    <property type="entry name" value="CPA3_mnhG_phaG"/>
    <property type="match status" value="1"/>
</dbReference>
<name>A0A0B2BNS0_9ACTN</name>
<keyword evidence="3" id="KW-0472">Membrane</keyword>
<dbReference type="NCBIfam" id="NF009314">
    <property type="entry name" value="PRK12674.1-2"/>
    <property type="match status" value="1"/>
</dbReference>
<proteinExistence type="inferred from homology"/>
<dbReference type="Proteomes" id="UP000230842">
    <property type="component" value="Unassembled WGS sequence"/>
</dbReference>
<comment type="similarity">
    <text evidence="1">Belongs to the CPA3 antiporters (TC 2.A.63) subunit G family.</text>
</comment>
<gene>
    <name evidence="4" type="ORF">CLV56_1442</name>
</gene>
<feature type="compositionally biased region" description="Basic and acidic residues" evidence="2">
    <location>
        <begin position="105"/>
        <end position="120"/>
    </location>
</feature>
<comment type="caution">
    <text evidence="4">The sequence shown here is derived from an EMBL/GenBank/DDBJ whole genome shotgun (WGS) entry which is preliminary data.</text>
</comment>
<feature type="region of interest" description="Disordered" evidence="2">
    <location>
        <begin position="99"/>
        <end position="120"/>
    </location>
</feature>
<sequence>MSLGEVTDAIAVVCLLLGAALSLVAAIGVLRFSNLFSRMHAATKPQTLGLLLVLAGIALRLDDWRDVGLVLLVALFQLLTVPVSSHMLGRATYRAGDPEEENLLVDERMPRPGGSSRRDG</sequence>
<keyword evidence="5" id="KW-1185">Reference proteome</keyword>
<keyword evidence="3" id="KW-0812">Transmembrane</keyword>
<reference evidence="4 5" key="1">
    <citation type="submission" date="2017-11" db="EMBL/GenBank/DDBJ databases">
        <title>Genomic Encyclopedia of Archaeal and Bacterial Type Strains, Phase II (KMG-II): From Individual Species to Whole Genera.</title>
        <authorList>
            <person name="Goeker M."/>
        </authorList>
    </citation>
    <scope>NUCLEOTIDE SEQUENCE [LARGE SCALE GENOMIC DNA]</scope>
    <source>
        <strain evidence="4 5">DSM 27763</strain>
    </source>
</reference>